<keyword evidence="4" id="KW-0325">Glycoprotein</keyword>
<keyword evidence="10" id="KW-1185">Reference proteome</keyword>
<dbReference type="Pfam" id="PF08205">
    <property type="entry name" value="C2-set_2"/>
    <property type="match status" value="1"/>
</dbReference>
<dbReference type="CDD" id="cd00096">
    <property type="entry name" value="Ig"/>
    <property type="match status" value="1"/>
</dbReference>
<dbReference type="Pfam" id="PF13895">
    <property type="entry name" value="Ig_2"/>
    <property type="match status" value="1"/>
</dbReference>
<dbReference type="PROSITE" id="PS50835">
    <property type="entry name" value="IG_LIKE"/>
    <property type="match status" value="3"/>
</dbReference>
<evidence type="ECO:0000313" key="10">
    <source>
        <dbReference type="Proteomes" id="UP001607303"/>
    </source>
</evidence>
<dbReference type="SMART" id="SM00409">
    <property type="entry name" value="IG"/>
    <property type="match status" value="3"/>
</dbReference>
<dbReference type="InterPro" id="IPR051275">
    <property type="entry name" value="Cell_adhesion_signaling"/>
</dbReference>
<evidence type="ECO:0000256" key="4">
    <source>
        <dbReference type="ARBA" id="ARBA00023180"/>
    </source>
</evidence>
<evidence type="ECO:0000256" key="7">
    <source>
        <dbReference type="SAM" id="Phobius"/>
    </source>
</evidence>
<reference evidence="9 10" key="1">
    <citation type="journal article" date="2024" name="Ann. Entomol. Soc. Am.">
        <title>Genomic analyses of the southern and eastern yellowjacket wasps (Hymenoptera: Vespidae) reveal evolutionary signatures of social life.</title>
        <authorList>
            <person name="Catto M.A."/>
            <person name="Caine P.B."/>
            <person name="Orr S.E."/>
            <person name="Hunt B.G."/>
            <person name="Goodisman M.A.D."/>
        </authorList>
    </citation>
    <scope>NUCLEOTIDE SEQUENCE [LARGE SCALE GENOMIC DNA]</scope>
    <source>
        <strain evidence="9">232</strain>
        <tissue evidence="9">Head and thorax</tissue>
    </source>
</reference>
<dbReference type="Gene3D" id="2.60.40.10">
    <property type="entry name" value="Immunoglobulins"/>
    <property type="match status" value="4"/>
</dbReference>
<feature type="transmembrane region" description="Helical" evidence="7">
    <location>
        <begin position="386"/>
        <end position="408"/>
    </location>
</feature>
<feature type="domain" description="Ig-like" evidence="8">
    <location>
        <begin position="196"/>
        <end position="260"/>
    </location>
</feature>
<dbReference type="EMBL" id="JAYRBN010000091">
    <property type="protein sequence ID" value="KAL2730608.1"/>
    <property type="molecule type" value="Genomic_DNA"/>
</dbReference>
<evidence type="ECO:0000256" key="6">
    <source>
        <dbReference type="SAM" id="MobiDB-lite"/>
    </source>
</evidence>
<keyword evidence="2 7" id="KW-0472">Membrane</keyword>
<evidence type="ECO:0000256" key="3">
    <source>
        <dbReference type="ARBA" id="ARBA00023157"/>
    </source>
</evidence>
<feature type="compositionally biased region" description="Basic and acidic residues" evidence="6">
    <location>
        <begin position="435"/>
        <end position="444"/>
    </location>
</feature>
<proteinExistence type="predicted"/>
<evidence type="ECO:0000256" key="5">
    <source>
        <dbReference type="ARBA" id="ARBA00023319"/>
    </source>
</evidence>
<protein>
    <submittedName>
        <fullName evidence="9">Irregular chiasm C-roughest protein-like isoform X5</fullName>
    </submittedName>
</protein>
<dbReference type="PANTHER" id="PTHR11640:SF31">
    <property type="entry name" value="IRREGULAR CHIASM C-ROUGHEST PROTEIN-RELATED"/>
    <property type="match status" value="1"/>
</dbReference>
<keyword evidence="5" id="KW-0393">Immunoglobulin domain</keyword>
<dbReference type="InterPro" id="IPR036179">
    <property type="entry name" value="Ig-like_dom_sf"/>
</dbReference>
<dbReference type="GO" id="GO:0016020">
    <property type="term" value="C:membrane"/>
    <property type="evidence" value="ECO:0007669"/>
    <property type="project" value="UniProtKB-SubCell"/>
</dbReference>
<organism evidence="9 10">
    <name type="scientific">Vespula maculifrons</name>
    <name type="common">Eastern yellow jacket</name>
    <name type="synonym">Wasp</name>
    <dbReference type="NCBI Taxonomy" id="7453"/>
    <lineage>
        <taxon>Eukaryota</taxon>
        <taxon>Metazoa</taxon>
        <taxon>Ecdysozoa</taxon>
        <taxon>Arthropoda</taxon>
        <taxon>Hexapoda</taxon>
        <taxon>Insecta</taxon>
        <taxon>Pterygota</taxon>
        <taxon>Neoptera</taxon>
        <taxon>Endopterygota</taxon>
        <taxon>Hymenoptera</taxon>
        <taxon>Apocrita</taxon>
        <taxon>Aculeata</taxon>
        <taxon>Vespoidea</taxon>
        <taxon>Vespidae</taxon>
        <taxon>Vespinae</taxon>
        <taxon>Vespula</taxon>
    </lineage>
</organism>
<evidence type="ECO:0000256" key="1">
    <source>
        <dbReference type="ARBA" id="ARBA00004479"/>
    </source>
</evidence>
<dbReference type="SUPFAM" id="SSF48726">
    <property type="entry name" value="Immunoglobulin"/>
    <property type="match status" value="3"/>
</dbReference>
<feature type="region of interest" description="Disordered" evidence="6">
    <location>
        <begin position="417"/>
        <end position="452"/>
    </location>
</feature>
<dbReference type="PANTHER" id="PTHR11640">
    <property type="entry name" value="NEPHRIN"/>
    <property type="match status" value="1"/>
</dbReference>
<comment type="subcellular location">
    <subcellularLocation>
        <location evidence="1">Membrane</location>
        <topology evidence="1">Single-pass type I membrane protein</topology>
    </subcellularLocation>
</comment>
<gene>
    <name evidence="9" type="ORF">V1477_016419</name>
</gene>
<feature type="domain" description="Ig-like" evidence="8">
    <location>
        <begin position="280"/>
        <end position="375"/>
    </location>
</feature>
<evidence type="ECO:0000256" key="2">
    <source>
        <dbReference type="ARBA" id="ARBA00023136"/>
    </source>
</evidence>
<dbReference type="InterPro" id="IPR007110">
    <property type="entry name" value="Ig-like_dom"/>
</dbReference>
<evidence type="ECO:0000313" key="9">
    <source>
        <dbReference type="EMBL" id="KAL2730608.1"/>
    </source>
</evidence>
<dbReference type="InterPro" id="IPR013783">
    <property type="entry name" value="Ig-like_fold"/>
</dbReference>
<accession>A0ABD2BDP1</accession>
<keyword evidence="3" id="KW-1015">Disulfide bond</keyword>
<dbReference type="Proteomes" id="UP001607303">
    <property type="component" value="Unassembled WGS sequence"/>
</dbReference>
<dbReference type="AlphaFoldDB" id="A0ABD2BDP1"/>
<dbReference type="InterPro" id="IPR013162">
    <property type="entry name" value="CD80_C2-set"/>
</dbReference>
<sequence length="870" mass="97236">MTTLNAAKPQTRETIPSVLNRRVSCVESLIRAITWIDGRGNVQHRGIETTKELFDGGPLYTVKSVLKVMPRKEHDNTTFTCQSQNAADRTPQSAKLRVEVRYAPKVSLKIRGSGVSDKKRIVEGTELRFKCRAEGNPPDMEYRWFINEKKVIGDYTTEMIIHNATRDLHDAIVKCEVHNDVGKSEETETLDITYGPQFRHPPVSVETHYGATEILQCDVDGNPTPEILWFHEDSEHVVATSPNISVFVSPETAGRYFCKAHVPGFPLLTGSANIYIRGPPSIVSQRIQYVPDEGVVKVKCTAISVPKAESVVWSFAGRELNFSLNNTPFYVQEEYTAERVVSTVTLVDPVSTYFGDYNCTVTNSYGTDSVIINLTAHTLIPVDLQLILIIVGLVVCVILIGIIVLLILQCRDRIKQPRPRTAQTQETDMQETDSNADRYRESDRSSNLSDVKADIRAGSSVSNAESVTALDSEGEGSTRGVNALALAGPVPNPLGFRYSADYTEPSFPPKNNDGSNNNGYVPYVDYTRDYMPPTTQGMGASRESLSRIPSGGILASKKIGLSSANLGTSTPQTTPVIDPRFSATYGNPYLRMSAAEQLRHAPHTAVPGVTPAPPPYTQAMRMNSLNTLNGAGPQAPLSAHYITGGPNGGVATVKRTSAVGTLATHEDAYRLEEEYQERGCFRQISSLERRRREFAGRKIGSSLKNEIRRERMKLLENGEMLSYIDLVLKQLRKASRDHRLLVEQRHLRDSSTFGRHRFFEVPTSSSVYTRDWIKNRTRREEMQEELLEYHPRAATRLLTKRKTYVDREEEKRRGTYGYGKSRGAFERIVESSSCRDPNYVLDQEGFERKLLDRQLFDWTGRSSTGTSTVV</sequence>
<comment type="caution">
    <text evidence="9">The sequence shown here is derived from an EMBL/GenBank/DDBJ whole genome shotgun (WGS) entry which is preliminary data.</text>
</comment>
<keyword evidence="7" id="KW-1133">Transmembrane helix</keyword>
<keyword evidence="7" id="KW-0812">Transmembrane</keyword>
<evidence type="ECO:0000259" key="8">
    <source>
        <dbReference type="PROSITE" id="PS50835"/>
    </source>
</evidence>
<name>A0ABD2BDP1_VESMC</name>
<dbReference type="InterPro" id="IPR003599">
    <property type="entry name" value="Ig_sub"/>
</dbReference>
<feature type="domain" description="Ig-like" evidence="8">
    <location>
        <begin position="104"/>
        <end position="193"/>
    </location>
</feature>